<evidence type="ECO:0000259" key="2">
    <source>
        <dbReference type="Pfam" id="PF02463"/>
    </source>
</evidence>
<dbReference type="RefSeq" id="WP_060725035.1">
    <property type="nucleotide sequence ID" value="NZ_LMVK01000026.1"/>
</dbReference>
<dbReference type="EMBL" id="FCNL01000010">
    <property type="protein sequence ID" value="CVI15097.1"/>
    <property type="molecule type" value="Genomic_DNA"/>
</dbReference>
<comment type="caution">
    <text evidence="3">The sequence shown here is derived from an EMBL/GenBank/DDBJ whole genome shotgun (WGS) entry which is preliminary data.</text>
</comment>
<organism evidence="3 4">
    <name type="scientific">Agrobacterium tumefaciens str. B6</name>
    <dbReference type="NCBI Taxonomy" id="1183423"/>
    <lineage>
        <taxon>Bacteria</taxon>
        <taxon>Pseudomonadati</taxon>
        <taxon>Pseudomonadota</taxon>
        <taxon>Alphaproteobacteria</taxon>
        <taxon>Hyphomicrobiales</taxon>
        <taxon>Rhizobiaceae</taxon>
        <taxon>Rhizobium/Agrobacterium group</taxon>
        <taxon>Agrobacterium</taxon>
        <taxon>Agrobacterium tumefaciens complex</taxon>
    </lineage>
</organism>
<dbReference type="Gene3D" id="3.40.50.300">
    <property type="entry name" value="P-loop containing nucleotide triphosphate hydrolases"/>
    <property type="match status" value="2"/>
</dbReference>
<accession>A0A822UYP2</accession>
<evidence type="ECO:0000313" key="4">
    <source>
        <dbReference type="Proteomes" id="UP000192074"/>
    </source>
</evidence>
<gene>
    <name evidence="3" type="ORF">AGR4A_Cc180004</name>
</gene>
<proteinExistence type="predicted"/>
<dbReference type="InterPro" id="IPR054787">
    <property type="entry name" value="TrlF_ATPase"/>
</dbReference>
<dbReference type="Pfam" id="PF02463">
    <property type="entry name" value="SMC_N"/>
    <property type="match status" value="1"/>
</dbReference>
<dbReference type="InterPro" id="IPR003395">
    <property type="entry name" value="RecF/RecN/SMC_N"/>
</dbReference>
<name>A0A822UYP2_AGRTU</name>
<evidence type="ECO:0000313" key="3">
    <source>
        <dbReference type="EMBL" id="CVI15097.1"/>
    </source>
</evidence>
<feature type="domain" description="RecF/RecN/SMC N-terminal" evidence="2">
    <location>
        <begin position="319"/>
        <end position="948"/>
    </location>
</feature>
<dbReference type="NCBIfam" id="NF045780">
    <property type="entry name" value="TrlF_fam_ATP"/>
    <property type="match status" value="1"/>
</dbReference>
<reference evidence="3 4" key="1">
    <citation type="submission" date="2016-01" db="EMBL/GenBank/DDBJ databases">
        <authorList>
            <person name="Regsiter A."/>
            <person name="william w."/>
        </authorList>
    </citation>
    <scope>NUCLEOTIDE SEQUENCE [LARGE SCALE GENOMIC DNA]</scope>
    <source>
        <strain evidence="3 4">B6</strain>
    </source>
</reference>
<dbReference type="Proteomes" id="UP000192074">
    <property type="component" value="Unassembled WGS sequence"/>
</dbReference>
<evidence type="ECO:0000256" key="1">
    <source>
        <dbReference type="SAM" id="Coils"/>
    </source>
</evidence>
<keyword evidence="1" id="KW-0175">Coiled coil</keyword>
<feature type="coiled-coil region" evidence="1">
    <location>
        <begin position="466"/>
        <end position="578"/>
    </location>
</feature>
<dbReference type="SUPFAM" id="SSF52540">
    <property type="entry name" value="P-loop containing nucleoside triphosphate hydrolases"/>
    <property type="match status" value="1"/>
</dbReference>
<protein>
    <submittedName>
        <fullName evidence="3">SMC domain protein</fullName>
    </submittedName>
</protein>
<sequence>MGGKVGSVWRRWDLHIHTPFTKLSNAFEGDSVDAVWDTYIDALESASPQAYGITDYFSCETLFILIDRYKAKYPDSSKALFVNIEFRLSDSIDAKNSNPNLHVIFDNHESQCPRSKIQRFLATLKTKGDDHSGARIPCSDLSTTKDYASASVSFDDVKAALEDTFGDTKPYLLAFPAKNDGIRTTDAKSQRKVLISDKLDRNCDLFFGDANSREYFLGSGRYDSGESLPKPALSGSDAHSFADLERLDGNAAGYPPTWIKADLTFRGLQQICFEPESRVFIGAEPPVEQRKAQQPTKMLNNLKINHIPEYDGSRGVWFKGVDIPLNPELTAIIGNKGSGKSALVDIVGLLGDSRLEAYFSFLSDSSDNKKFRQRGYAENFQAEVSWQSKTSVTKRLSESVDRTKPEGVRYLPQNYFEQLTNEIQIDEFRREIEDVVFSHVEETERLGTGSFKDLQDLKTQQSRNETSALKVRLRQLNIELLELEERANPQFRKTLAAELDAKKEELRALDAAKPAEVTAPDSQSDEQRKLSERLQELGNQLEELRKAEQAAVDTIGQLKNRQQRLLSLRDSIESLNSRVREGKDALRPIALEFDLDIEKIVRMQVDLTEVEAQRSSVGDRISTLEKDNALSFEPGHDFRVLASLPDIRGAITFHMTTIDSLKEQLDTPQRKYQTYLDKLTQWNIQRAALLGNDVDPQAGTIRALEAQIIFIDTDLAAQISEKRAMRSGLARQIFESKQKVLNFYADIKTSVDQRLKVVRTDNFSVEITASFVLERDFSESFLNLIKKNRRGPFHGANDPERKLKGLVSEVDWDSFDSVEGFIGRVLAQMTSDEGGASLRLEEQVVHVKDFYDFLYSLEYFAASYELRLGGKNLNELSPGEKGLLLLVFYLQLDKDNIPLVIDQPEDNLDNESIFAILANCIREAKKHRQVILVTHNPNLAVGADAEQIVYVKLDKADGYRFSYESGAIENPRINQRIIDILEGSQPAFVKRRLKYHIA</sequence>
<dbReference type="InterPro" id="IPR027417">
    <property type="entry name" value="P-loop_NTPase"/>
</dbReference>
<dbReference type="AlphaFoldDB" id="A0A822UYP2"/>